<accession>A0A8S1C0D8</accession>
<dbReference type="AlphaFoldDB" id="A0A8S1C0D8"/>
<dbReference type="EMBL" id="CADEPI010000006">
    <property type="protein sequence ID" value="CAB3361539.1"/>
    <property type="molecule type" value="Genomic_DNA"/>
</dbReference>
<evidence type="ECO:0000256" key="2">
    <source>
        <dbReference type="SAM" id="SignalP"/>
    </source>
</evidence>
<protein>
    <submittedName>
        <fullName evidence="3">Uncharacterized protein</fullName>
    </submittedName>
</protein>
<feature type="compositionally biased region" description="Basic and acidic residues" evidence="1">
    <location>
        <begin position="81"/>
        <end position="108"/>
    </location>
</feature>
<feature type="region of interest" description="Disordered" evidence="1">
    <location>
        <begin position="59"/>
        <end position="108"/>
    </location>
</feature>
<sequence>MQSAALLLVLLVVGVALALPADPMMMMMMKPAADMQPMARAADLMPMARAAGMDMARGAGMDKKTDQADTKKAVAGGMNKMGDRTASEMSGAERKSSDDPSSSENKKYFPCDVGKVWFRKECVSTITWSNGNTYYYGR</sequence>
<comment type="caution">
    <text evidence="3">The sequence shown here is derived from an EMBL/GenBank/DDBJ whole genome shotgun (WGS) entry which is preliminary data.</text>
</comment>
<feature type="compositionally biased region" description="Basic and acidic residues" evidence="1">
    <location>
        <begin position="60"/>
        <end position="72"/>
    </location>
</feature>
<evidence type="ECO:0000313" key="3">
    <source>
        <dbReference type="EMBL" id="CAB3361539.1"/>
    </source>
</evidence>
<evidence type="ECO:0000256" key="1">
    <source>
        <dbReference type="SAM" id="MobiDB-lite"/>
    </source>
</evidence>
<name>A0A8S1C0D8_9INSE</name>
<reference evidence="3 4" key="1">
    <citation type="submission" date="2020-04" db="EMBL/GenBank/DDBJ databases">
        <authorList>
            <person name="Alioto T."/>
            <person name="Alioto T."/>
            <person name="Gomez Garrido J."/>
        </authorList>
    </citation>
    <scope>NUCLEOTIDE SEQUENCE [LARGE SCALE GENOMIC DNA]</scope>
</reference>
<feature type="signal peptide" evidence="2">
    <location>
        <begin position="1"/>
        <end position="18"/>
    </location>
</feature>
<gene>
    <name evidence="3" type="ORF">CLODIP_2_CD15778</name>
</gene>
<keyword evidence="2" id="KW-0732">Signal</keyword>
<feature type="chain" id="PRO_5035866938" evidence="2">
    <location>
        <begin position="19"/>
        <end position="138"/>
    </location>
</feature>
<keyword evidence="4" id="KW-1185">Reference proteome</keyword>
<evidence type="ECO:0000313" key="4">
    <source>
        <dbReference type="Proteomes" id="UP000494165"/>
    </source>
</evidence>
<dbReference type="Proteomes" id="UP000494165">
    <property type="component" value="Unassembled WGS sequence"/>
</dbReference>
<organism evidence="3 4">
    <name type="scientific">Cloeon dipterum</name>
    <dbReference type="NCBI Taxonomy" id="197152"/>
    <lineage>
        <taxon>Eukaryota</taxon>
        <taxon>Metazoa</taxon>
        <taxon>Ecdysozoa</taxon>
        <taxon>Arthropoda</taxon>
        <taxon>Hexapoda</taxon>
        <taxon>Insecta</taxon>
        <taxon>Pterygota</taxon>
        <taxon>Palaeoptera</taxon>
        <taxon>Ephemeroptera</taxon>
        <taxon>Pisciforma</taxon>
        <taxon>Baetidae</taxon>
        <taxon>Cloeon</taxon>
    </lineage>
</organism>
<proteinExistence type="predicted"/>